<keyword evidence="3" id="KW-1185">Reference proteome</keyword>
<dbReference type="Gramene" id="PGSC0003DMT400096985">
    <property type="protein sequence ID" value="PGSC0003DMT400096985"/>
    <property type="gene ID" value="PGSC0003DMG400046556"/>
</dbReference>
<feature type="compositionally biased region" description="Basic residues" evidence="1">
    <location>
        <begin position="92"/>
        <end position="102"/>
    </location>
</feature>
<name>M1DZN4_SOLTU</name>
<proteinExistence type="predicted"/>
<organism evidence="2 3">
    <name type="scientific">Solanum tuberosum</name>
    <name type="common">Potato</name>
    <dbReference type="NCBI Taxonomy" id="4113"/>
    <lineage>
        <taxon>Eukaryota</taxon>
        <taxon>Viridiplantae</taxon>
        <taxon>Streptophyta</taxon>
        <taxon>Embryophyta</taxon>
        <taxon>Tracheophyta</taxon>
        <taxon>Spermatophyta</taxon>
        <taxon>Magnoliopsida</taxon>
        <taxon>eudicotyledons</taxon>
        <taxon>Gunneridae</taxon>
        <taxon>Pentapetalae</taxon>
        <taxon>asterids</taxon>
        <taxon>lamiids</taxon>
        <taxon>Solanales</taxon>
        <taxon>Solanaceae</taxon>
        <taxon>Solanoideae</taxon>
        <taxon>Solaneae</taxon>
        <taxon>Solanum</taxon>
    </lineage>
</organism>
<evidence type="ECO:0000313" key="3">
    <source>
        <dbReference type="Proteomes" id="UP000011115"/>
    </source>
</evidence>
<feature type="compositionally biased region" description="Basic residues" evidence="1">
    <location>
        <begin position="52"/>
        <end position="62"/>
    </location>
</feature>
<evidence type="ECO:0000313" key="2">
    <source>
        <dbReference type="EnsemblPlants" id="PGSC0003DMT400096985"/>
    </source>
</evidence>
<protein>
    <submittedName>
        <fullName evidence="2">Uncharacterized protein</fullName>
    </submittedName>
</protein>
<feature type="compositionally biased region" description="Polar residues" evidence="1">
    <location>
        <begin position="30"/>
        <end position="42"/>
    </location>
</feature>
<dbReference type="PaxDb" id="4113-PGSC0003DMT400096985"/>
<reference evidence="2" key="2">
    <citation type="submission" date="2015-06" db="UniProtKB">
        <authorList>
            <consortium name="EnsemblPlants"/>
        </authorList>
    </citation>
    <scope>IDENTIFICATION</scope>
    <source>
        <strain evidence="2">DM1-3 516 R44</strain>
    </source>
</reference>
<evidence type="ECO:0000256" key="1">
    <source>
        <dbReference type="SAM" id="MobiDB-lite"/>
    </source>
</evidence>
<dbReference type="HOGENOM" id="CLU_159620_0_0_1"/>
<accession>M1DZN4</accession>
<reference evidence="3" key="1">
    <citation type="journal article" date="2011" name="Nature">
        <title>Genome sequence and analysis of the tuber crop potato.</title>
        <authorList>
            <consortium name="The Potato Genome Sequencing Consortium"/>
        </authorList>
    </citation>
    <scope>NUCLEOTIDE SEQUENCE [LARGE SCALE GENOMIC DNA]</scope>
    <source>
        <strain evidence="3">cv. DM1-3 516 R44</strain>
    </source>
</reference>
<dbReference type="EnsemblPlants" id="PGSC0003DMT400096985">
    <property type="protein sequence ID" value="PGSC0003DMT400096985"/>
    <property type="gene ID" value="PGSC0003DMG400046556"/>
</dbReference>
<sequence>MSKKLDHTPRKSPRLVEATSTTEIEAPTFNILTQSHPPNKNESPAKKGGTSQRKKQVTQKGKKSQEKKIESPANQKGQKKESDSNSNFVSEKKKKKKKKTKKSTNVDTWGVFKTIKKKSNNEGGLENFNTQKR</sequence>
<feature type="region of interest" description="Disordered" evidence="1">
    <location>
        <begin position="1"/>
        <end position="133"/>
    </location>
</feature>
<dbReference type="InParanoid" id="M1DZN4"/>
<dbReference type="AlphaFoldDB" id="M1DZN4"/>
<dbReference type="Proteomes" id="UP000011115">
    <property type="component" value="Unassembled WGS sequence"/>
</dbReference>